<keyword evidence="3" id="KW-0378">Hydrolase</keyword>
<organism evidence="3 4">
    <name type="scientific">Uliginosibacterium flavum</name>
    <dbReference type="NCBI Taxonomy" id="1396831"/>
    <lineage>
        <taxon>Bacteria</taxon>
        <taxon>Pseudomonadati</taxon>
        <taxon>Pseudomonadota</taxon>
        <taxon>Betaproteobacteria</taxon>
        <taxon>Rhodocyclales</taxon>
        <taxon>Zoogloeaceae</taxon>
        <taxon>Uliginosibacterium</taxon>
    </lineage>
</organism>
<dbReference type="PANTHER" id="PTHR30143">
    <property type="entry name" value="ACID HYDRATASE"/>
    <property type="match status" value="1"/>
</dbReference>
<dbReference type="Gene3D" id="3.90.850.10">
    <property type="entry name" value="Fumarylacetoacetase-like, C-terminal domain"/>
    <property type="match status" value="1"/>
</dbReference>
<keyword evidence="4" id="KW-1185">Reference proteome</keyword>
<evidence type="ECO:0000259" key="2">
    <source>
        <dbReference type="Pfam" id="PF01557"/>
    </source>
</evidence>
<feature type="domain" description="Fumarylacetoacetase-like C-terminal" evidence="2">
    <location>
        <begin position="90"/>
        <end position="229"/>
    </location>
</feature>
<evidence type="ECO:0000313" key="3">
    <source>
        <dbReference type="EMBL" id="MET7013602.1"/>
    </source>
</evidence>
<gene>
    <name evidence="3" type="ORF">ABXR19_05335</name>
</gene>
<dbReference type="GO" id="GO:0016787">
    <property type="term" value="F:hydrolase activity"/>
    <property type="evidence" value="ECO:0007669"/>
    <property type="project" value="UniProtKB-KW"/>
</dbReference>
<dbReference type="EMBL" id="JBEWZI010000004">
    <property type="protein sequence ID" value="MET7013602.1"/>
    <property type="molecule type" value="Genomic_DNA"/>
</dbReference>
<reference evidence="3 4" key="1">
    <citation type="submission" date="2024-07" db="EMBL/GenBank/DDBJ databases">
        <title>Uliginosibacterium flavum JJ3220;KACC:17644.</title>
        <authorList>
            <person name="Kim M.K."/>
        </authorList>
    </citation>
    <scope>NUCLEOTIDE SEQUENCE [LARGE SCALE GENOMIC DNA]</scope>
    <source>
        <strain evidence="3 4">KACC:17644</strain>
    </source>
</reference>
<dbReference type="Proteomes" id="UP001549691">
    <property type="component" value="Unassembled WGS sequence"/>
</dbReference>
<proteinExistence type="predicted"/>
<dbReference type="PANTHER" id="PTHR30143:SF0">
    <property type="entry name" value="2-KETO-4-PENTENOATE HYDRATASE"/>
    <property type="match status" value="1"/>
</dbReference>
<evidence type="ECO:0000313" key="4">
    <source>
        <dbReference type="Proteomes" id="UP001549691"/>
    </source>
</evidence>
<sequence>MTQIQTLAERLIAARQRKQPLAADDFAALQALTRSEAYAVQAAVWQAQKGSVRPQAWKIGGSSDQPSPVRAAMPEIIRTGASTPQTRFRCFGIETEIAVRFGKALSPRATPYAYDEVLAAIDTAHVAIEIVDTALADHATAGPIACLGDSMLHGSFVLGDVFTDWRTLDWRTLSAHSFIDEQLVAERTGGHPHIDPFTLLPWWASSGALDWGGVQAGDIVTTGTWNGMHFAAAPRSFDARFTDANGHVLGSASVIFSL</sequence>
<protein>
    <submittedName>
        <fullName evidence="3">Fumarylacetoacetate hydrolase family protein</fullName>
    </submittedName>
</protein>
<dbReference type="InterPro" id="IPR011234">
    <property type="entry name" value="Fumarylacetoacetase-like_C"/>
</dbReference>
<accession>A0ABV2TKR6</accession>
<name>A0ABV2TKR6_9RHOO</name>
<dbReference type="RefSeq" id="WP_354600065.1">
    <property type="nucleotide sequence ID" value="NZ_JBEWZI010000004.1"/>
</dbReference>
<keyword evidence="1" id="KW-0456">Lyase</keyword>
<dbReference type="SUPFAM" id="SSF56529">
    <property type="entry name" value="FAH"/>
    <property type="match status" value="1"/>
</dbReference>
<comment type="caution">
    <text evidence="3">The sequence shown here is derived from an EMBL/GenBank/DDBJ whole genome shotgun (WGS) entry which is preliminary data.</text>
</comment>
<dbReference type="Pfam" id="PF01557">
    <property type="entry name" value="FAA_hydrolase"/>
    <property type="match status" value="1"/>
</dbReference>
<dbReference type="InterPro" id="IPR050772">
    <property type="entry name" value="Hydratase-Decarb/MhpD_sf"/>
</dbReference>
<evidence type="ECO:0000256" key="1">
    <source>
        <dbReference type="ARBA" id="ARBA00023239"/>
    </source>
</evidence>
<dbReference type="InterPro" id="IPR036663">
    <property type="entry name" value="Fumarylacetoacetase_C_sf"/>
</dbReference>